<dbReference type="EnsemblMetazoa" id="ADIR016069-RA">
    <property type="protein sequence ID" value="ADIR016069-PA"/>
    <property type="gene ID" value="ADIR016069"/>
</dbReference>
<dbReference type="AlphaFoldDB" id="A0A2Y9D1I4"/>
<proteinExistence type="predicted"/>
<protein>
    <recommendedName>
        <fullName evidence="4">Protein TsetseEP domain-containing protein</fullName>
    </recommendedName>
</protein>
<sequence>MMRSLIWFAVLAVLAVNFQNASGQLSNTIMNRRGSINSTLSSFSSNLVNKINDYANKFTSLRNDMSGQLTSASQTITSFLSDTQLGDVALLASDVLSAANSNLQSGVSASLTITASFSAVGTCLNTKTQASVSASFNAFGVANTMYFNMVTSSSSMYANTCRDRYANTANDLVNQEADRIQDCLNDENTELSRVNSIVNNFMSLIRQHYQGLTNHVRYCTGLGSKDSRAEVKAEIGACLKAISTFVGPQYKALFDQQFALVIAMMQVEIVASNNRVKTCINQVSNTYAAMAEAIVPAVSTCLSTGQ</sequence>
<feature type="signal peptide" evidence="1">
    <location>
        <begin position="1"/>
        <end position="23"/>
    </location>
</feature>
<keyword evidence="3" id="KW-1185">Reference proteome</keyword>
<dbReference type="VEuPathDB" id="VectorBase:ADIR016069"/>
<organism evidence="2 3">
    <name type="scientific">Anopheles dirus</name>
    <dbReference type="NCBI Taxonomy" id="7168"/>
    <lineage>
        <taxon>Eukaryota</taxon>
        <taxon>Metazoa</taxon>
        <taxon>Ecdysozoa</taxon>
        <taxon>Arthropoda</taxon>
        <taxon>Hexapoda</taxon>
        <taxon>Insecta</taxon>
        <taxon>Pterygota</taxon>
        <taxon>Neoptera</taxon>
        <taxon>Endopterygota</taxon>
        <taxon>Diptera</taxon>
        <taxon>Nematocera</taxon>
        <taxon>Culicoidea</taxon>
        <taxon>Culicidae</taxon>
        <taxon>Anophelinae</taxon>
        <taxon>Anopheles</taxon>
    </lineage>
</organism>
<feature type="chain" id="PRO_5015910661" description="Protein TsetseEP domain-containing protein" evidence="1">
    <location>
        <begin position="24"/>
        <end position="306"/>
    </location>
</feature>
<name>A0A2Y9D1I4_9DIPT</name>
<evidence type="ECO:0000313" key="3">
    <source>
        <dbReference type="Proteomes" id="UP000075884"/>
    </source>
</evidence>
<dbReference type="Proteomes" id="UP000075884">
    <property type="component" value="Unassembled WGS sequence"/>
</dbReference>
<evidence type="ECO:0008006" key="4">
    <source>
        <dbReference type="Google" id="ProtNLM"/>
    </source>
</evidence>
<reference evidence="2" key="2">
    <citation type="submission" date="2020-05" db="UniProtKB">
        <authorList>
            <consortium name="EnsemblMetazoa"/>
        </authorList>
    </citation>
    <scope>IDENTIFICATION</scope>
    <source>
        <strain evidence="2">WRAIR2</strain>
    </source>
</reference>
<keyword evidence="1" id="KW-0732">Signal</keyword>
<reference evidence="3" key="1">
    <citation type="submission" date="2013-03" db="EMBL/GenBank/DDBJ databases">
        <title>The Genome Sequence of Anopheles dirus WRAIR2.</title>
        <authorList>
            <consortium name="The Broad Institute Genomics Platform"/>
            <person name="Neafsey D.E."/>
            <person name="Walton C."/>
            <person name="Walker B."/>
            <person name="Young S.K."/>
            <person name="Zeng Q."/>
            <person name="Gargeya S."/>
            <person name="Fitzgerald M."/>
            <person name="Haas B."/>
            <person name="Abouelleil A."/>
            <person name="Allen A.W."/>
            <person name="Alvarado L."/>
            <person name="Arachchi H.M."/>
            <person name="Berlin A.M."/>
            <person name="Chapman S.B."/>
            <person name="Gainer-Dewar J."/>
            <person name="Goldberg J."/>
            <person name="Griggs A."/>
            <person name="Gujja S."/>
            <person name="Hansen M."/>
            <person name="Howarth C."/>
            <person name="Imamovic A."/>
            <person name="Ireland A."/>
            <person name="Larimer J."/>
            <person name="McCowan C."/>
            <person name="Murphy C."/>
            <person name="Pearson M."/>
            <person name="Poon T.W."/>
            <person name="Priest M."/>
            <person name="Roberts A."/>
            <person name="Saif S."/>
            <person name="Shea T."/>
            <person name="Sisk P."/>
            <person name="Sykes S."/>
            <person name="Wortman J."/>
            <person name="Nusbaum C."/>
            <person name="Birren B."/>
        </authorList>
    </citation>
    <scope>NUCLEOTIDE SEQUENCE [LARGE SCALE GENOMIC DNA]</scope>
    <source>
        <strain evidence="3">WRAIR2</strain>
    </source>
</reference>
<evidence type="ECO:0000256" key="1">
    <source>
        <dbReference type="SAM" id="SignalP"/>
    </source>
</evidence>
<evidence type="ECO:0000313" key="2">
    <source>
        <dbReference type="EnsemblMetazoa" id="ADIR016069-PA"/>
    </source>
</evidence>
<accession>A0A2Y9D1I4</accession>